<dbReference type="InterPro" id="IPR001683">
    <property type="entry name" value="PX_dom"/>
</dbReference>
<dbReference type="PANTHER" id="PTHR22999">
    <property type="entry name" value="PX SERINE/THREONINE KINASE PXK"/>
    <property type="match status" value="1"/>
</dbReference>
<dbReference type="GO" id="GO:0035091">
    <property type="term" value="F:phosphatidylinositol binding"/>
    <property type="evidence" value="ECO:0007669"/>
    <property type="project" value="InterPro"/>
</dbReference>
<proteinExistence type="predicted"/>
<evidence type="ECO:0000256" key="2">
    <source>
        <dbReference type="ARBA" id="ARBA00022490"/>
    </source>
</evidence>
<comment type="caution">
    <text evidence="4">The sequence shown here is derived from an EMBL/GenBank/DDBJ whole genome shotgun (WGS) entry which is preliminary data.</text>
</comment>
<evidence type="ECO:0000259" key="3">
    <source>
        <dbReference type="PROSITE" id="PS50195"/>
    </source>
</evidence>
<evidence type="ECO:0000313" key="5">
    <source>
        <dbReference type="Proteomes" id="UP000663845"/>
    </source>
</evidence>
<dbReference type="PROSITE" id="PS50195">
    <property type="entry name" value="PX"/>
    <property type="match status" value="1"/>
</dbReference>
<accession>A0A814F6V6</accession>
<dbReference type="GO" id="GO:0006622">
    <property type="term" value="P:protein targeting to lysosome"/>
    <property type="evidence" value="ECO:0007669"/>
    <property type="project" value="TreeGrafter"/>
</dbReference>
<dbReference type="GO" id="GO:0008333">
    <property type="term" value="P:endosome to lysosome transport"/>
    <property type="evidence" value="ECO:0007669"/>
    <property type="project" value="TreeGrafter"/>
</dbReference>
<dbReference type="EMBL" id="CAJNOG010000125">
    <property type="protein sequence ID" value="CAF0979079.1"/>
    <property type="molecule type" value="Genomic_DNA"/>
</dbReference>
<dbReference type="Gene3D" id="3.30.1520.10">
    <property type="entry name" value="Phox-like domain"/>
    <property type="match status" value="1"/>
</dbReference>
<feature type="domain" description="PX" evidence="3">
    <location>
        <begin position="17"/>
        <end position="130"/>
    </location>
</feature>
<dbReference type="GO" id="GO:0005769">
    <property type="term" value="C:early endosome"/>
    <property type="evidence" value="ECO:0007669"/>
    <property type="project" value="TreeGrafter"/>
</dbReference>
<dbReference type="AlphaFoldDB" id="A0A814F6V6"/>
<dbReference type="Proteomes" id="UP000663845">
    <property type="component" value="Unassembled WGS sequence"/>
</dbReference>
<protein>
    <recommendedName>
        <fullName evidence="3">PX domain-containing protein</fullName>
    </recommendedName>
</protein>
<dbReference type="GO" id="GO:0045022">
    <property type="term" value="P:early endosome to late endosome transport"/>
    <property type="evidence" value="ECO:0007669"/>
    <property type="project" value="TreeGrafter"/>
</dbReference>
<gene>
    <name evidence="4" type="ORF">JYZ213_LOCUS14822</name>
</gene>
<keyword evidence="2" id="KW-0963">Cytoplasm</keyword>
<evidence type="ECO:0000313" key="4">
    <source>
        <dbReference type="EMBL" id="CAF0979079.1"/>
    </source>
</evidence>
<dbReference type="InterPro" id="IPR051837">
    <property type="entry name" value="SortingNexin/PXDomain-PKLike"/>
</dbReference>
<dbReference type="SMART" id="SM00312">
    <property type="entry name" value="PX"/>
    <property type="match status" value="1"/>
</dbReference>
<dbReference type="PANTHER" id="PTHR22999:SF23">
    <property type="entry name" value="SORTING NEXIN-16"/>
    <property type="match status" value="1"/>
</dbReference>
<dbReference type="InterPro" id="IPR036871">
    <property type="entry name" value="PX_dom_sf"/>
</dbReference>
<name>A0A814F6V6_9BILA</name>
<dbReference type="GO" id="GO:0005770">
    <property type="term" value="C:late endosome"/>
    <property type="evidence" value="ECO:0007669"/>
    <property type="project" value="TreeGrafter"/>
</dbReference>
<dbReference type="Pfam" id="PF00787">
    <property type="entry name" value="PX"/>
    <property type="match status" value="1"/>
</dbReference>
<comment type="subcellular location">
    <subcellularLocation>
        <location evidence="1">Cytoplasm</location>
    </subcellularLocation>
</comment>
<reference evidence="4" key="1">
    <citation type="submission" date="2021-02" db="EMBL/GenBank/DDBJ databases">
        <authorList>
            <person name="Nowell W R."/>
        </authorList>
    </citation>
    <scope>NUCLEOTIDE SEQUENCE</scope>
</reference>
<dbReference type="SUPFAM" id="SSF64268">
    <property type="entry name" value="PX domain"/>
    <property type="match status" value="1"/>
</dbReference>
<organism evidence="4 5">
    <name type="scientific">Adineta steineri</name>
    <dbReference type="NCBI Taxonomy" id="433720"/>
    <lineage>
        <taxon>Eukaryota</taxon>
        <taxon>Metazoa</taxon>
        <taxon>Spiralia</taxon>
        <taxon>Gnathifera</taxon>
        <taxon>Rotifera</taxon>
        <taxon>Eurotatoria</taxon>
        <taxon>Bdelloidea</taxon>
        <taxon>Adinetida</taxon>
        <taxon>Adinetidae</taxon>
        <taxon>Adineta</taxon>
    </lineage>
</organism>
<evidence type="ECO:0000256" key="1">
    <source>
        <dbReference type="ARBA" id="ARBA00004496"/>
    </source>
</evidence>
<sequence>MARLIVPQRLSNVQSSIDATLPMTCTIESSYIVDGHGEYSIRVTRMSNDPLTSWIITKRYREFVDLNNILKDCGFNFELPKKKFLGNTDQIFMSERQKGLQAYLNKLVEHVELCNSLIVHRFLDPHSHRTNYPESALQHVSMFIRSMNNTYQIIEPLFHFDYFFEGWRYNKNYFLASKIGSPKDERYLCHYGLDKALVEKDISNCLRLIKSITVQNFFFN</sequence>